<proteinExistence type="predicted"/>
<organism evidence="1 2">
    <name type="scientific">Eretmocerus hayati</name>
    <dbReference type="NCBI Taxonomy" id="131215"/>
    <lineage>
        <taxon>Eukaryota</taxon>
        <taxon>Metazoa</taxon>
        <taxon>Ecdysozoa</taxon>
        <taxon>Arthropoda</taxon>
        <taxon>Hexapoda</taxon>
        <taxon>Insecta</taxon>
        <taxon>Pterygota</taxon>
        <taxon>Neoptera</taxon>
        <taxon>Endopterygota</taxon>
        <taxon>Hymenoptera</taxon>
        <taxon>Apocrita</taxon>
        <taxon>Proctotrupomorpha</taxon>
        <taxon>Chalcidoidea</taxon>
        <taxon>Aphelinidae</taxon>
        <taxon>Aphelininae</taxon>
        <taxon>Eretmocerus</taxon>
    </lineage>
</organism>
<protein>
    <submittedName>
        <fullName evidence="1">Uncharacterized protein</fullName>
    </submittedName>
</protein>
<dbReference type="EMBL" id="CM056741">
    <property type="protein sequence ID" value="KAJ8685509.1"/>
    <property type="molecule type" value="Genomic_DNA"/>
</dbReference>
<name>A0ACC2PPI8_9HYME</name>
<evidence type="ECO:0000313" key="2">
    <source>
        <dbReference type="Proteomes" id="UP001239111"/>
    </source>
</evidence>
<evidence type="ECO:0000313" key="1">
    <source>
        <dbReference type="EMBL" id="KAJ8685509.1"/>
    </source>
</evidence>
<gene>
    <name evidence="1" type="ORF">QAD02_021302</name>
</gene>
<keyword evidence="2" id="KW-1185">Reference proteome</keyword>
<dbReference type="Proteomes" id="UP001239111">
    <property type="component" value="Chromosome 1"/>
</dbReference>
<comment type="caution">
    <text evidence="1">The sequence shown here is derived from an EMBL/GenBank/DDBJ whole genome shotgun (WGS) entry which is preliminary data.</text>
</comment>
<reference evidence="1" key="1">
    <citation type="submission" date="2023-04" db="EMBL/GenBank/DDBJ databases">
        <title>A chromosome-level genome assembly of the parasitoid wasp Eretmocerus hayati.</title>
        <authorList>
            <person name="Zhong Y."/>
            <person name="Liu S."/>
            <person name="Liu Y."/>
        </authorList>
    </citation>
    <scope>NUCLEOTIDE SEQUENCE</scope>
    <source>
        <strain evidence="1">ZJU_SS_LIU_2023</strain>
    </source>
</reference>
<accession>A0ACC2PPI8</accession>
<sequence>MSSCTLSQLNQSTISNRIQQKNTAKNAFQGSENDSIKDCLRARDRPKCTDNKPSSTDNLLQQVLDKLDEQKEGIQDLKNELRDHRKIVETPGAEDFETKDAQWDEEREFLHRHIVYLEQREEIRTKQDERNGIVIRGLELESADSKCEVCDLLQEKLQVNANIEVNTIHVSRSNKLVIAKFANFDEKIRILKSEKNLKDTQIFITSDRTKKETHTDSFRE</sequence>